<dbReference type="PROSITE" id="PS51257">
    <property type="entry name" value="PROKAR_LIPOPROTEIN"/>
    <property type="match status" value="1"/>
</dbReference>
<dbReference type="Pfam" id="PF00497">
    <property type="entry name" value="SBP_bac_3"/>
    <property type="match status" value="1"/>
</dbReference>
<accession>A0A9W4EAU2</accession>
<dbReference type="AlphaFoldDB" id="A0A9W4EAU2"/>
<feature type="chain" id="PRO_5040748374" evidence="2">
    <location>
        <begin position="22"/>
        <end position="286"/>
    </location>
</feature>
<evidence type="ECO:0000256" key="1">
    <source>
        <dbReference type="ARBA" id="ARBA00022729"/>
    </source>
</evidence>
<dbReference type="SMART" id="SM00062">
    <property type="entry name" value="PBPb"/>
    <property type="match status" value="1"/>
</dbReference>
<keyword evidence="5" id="KW-1185">Reference proteome</keyword>
<dbReference type="Gene3D" id="3.40.190.10">
    <property type="entry name" value="Periplasmic binding protein-like II"/>
    <property type="match status" value="2"/>
</dbReference>
<organism evidence="4 5">
    <name type="scientific">Actinacidiphila cocklensis</name>
    <dbReference type="NCBI Taxonomy" id="887465"/>
    <lineage>
        <taxon>Bacteria</taxon>
        <taxon>Bacillati</taxon>
        <taxon>Actinomycetota</taxon>
        <taxon>Actinomycetes</taxon>
        <taxon>Kitasatosporales</taxon>
        <taxon>Streptomycetaceae</taxon>
        <taxon>Actinacidiphila</taxon>
    </lineage>
</organism>
<protein>
    <submittedName>
        <fullName evidence="4">PBPb domain-containing protein</fullName>
    </submittedName>
</protein>
<sequence length="286" mass="30555">MPAARHPAKAAGLLLLALATACGGSSSPAGSVLSGERVTVGTIADAPGFDFDVPAAGFDIDVMHAVGAALDKKMVPSPIFYKDRPGQLLDGTLQLVIATYSITQGRNDAGIDFAGPYMVSPQGLLVRKTDDTFRSAKDVRGKSVCTAEDTTGGGTDIPGAHMDDQQPTTQGCVDQLAAGNTDAVFSDWLILDGFMHLHPDEYKVVLPNVFGQLQYLGIGLKKGHHADCLKLNGVLTNFLDKQWATDFLTDFPYAIKDYNQQTGQARDYQSVFKPTSSEVQRLSCKL</sequence>
<gene>
    <name evidence="4" type="ORF">SCOCK_60118</name>
</gene>
<dbReference type="Proteomes" id="UP001152519">
    <property type="component" value="Unassembled WGS sequence"/>
</dbReference>
<evidence type="ECO:0000256" key="2">
    <source>
        <dbReference type="SAM" id="SignalP"/>
    </source>
</evidence>
<name>A0A9W4EAU2_9ACTN</name>
<feature type="domain" description="Solute-binding protein family 3/N-terminal" evidence="3">
    <location>
        <begin position="37"/>
        <end position="246"/>
    </location>
</feature>
<reference evidence="4" key="1">
    <citation type="submission" date="2021-05" db="EMBL/GenBank/DDBJ databases">
        <authorList>
            <person name="Arsene-Ploetze F."/>
        </authorList>
    </citation>
    <scope>NUCLEOTIDE SEQUENCE</scope>
    <source>
        <strain evidence="4">DSM 42138</strain>
    </source>
</reference>
<feature type="signal peptide" evidence="2">
    <location>
        <begin position="1"/>
        <end position="21"/>
    </location>
</feature>
<dbReference type="InterPro" id="IPR001638">
    <property type="entry name" value="Solute-binding_3/MltF_N"/>
</dbReference>
<evidence type="ECO:0000313" key="5">
    <source>
        <dbReference type="Proteomes" id="UP001152519"/>
    </source>
</evidence>
<proteinExistence type="predicted"/>
<dbReference type="SUPFAM" id="SSF53850">
    <property type="entry name" value="Periplasmic binding protein-like II"/>
    <property type="match status" value="1"/>
</dbReference>
<dbReference type="EMBL" id="CAJSLV010000092">
    <property type="protein sequence ID" value="CAG6397785.1"/>
    <property type="molecule type" value="Genomic_DNA"/>
</dbReference>
<dbReference type="RefSeq" id="WP_251498471.1">
    <property type="nucleotide sequence ID" value="NZ_CAJSLV010000092.1"/>
</dbReference>
<evidence type="ECO:0000313" key="4">
    <source>
        <dbReference type="EMBL" id="CAG6397785.1"/>
    </source>
</evidence>
<keyword evidence="1 2" id="KW-0732">Signal</keyword>
<dbReference type="PANTHER" id="PTHR35936">
    <property type="entry name" value="MEMBRANE-BOUND LYTIC MUREIN TRANSGLYCOSYLASE F"/>
    <property type="match status" value="1"/>
</dbReference>
<comment type="caution">
    <text evidence="4">The sequence shown here is derived from an EMBL/GenBank/DDBJ whole genome shotgun (WGS) entry which is preliminary data.</text>
</comment>
<evidence type="ECO:0000259" key="3">
    <source>
        <dbReference type="SMART" id="SM00062"/>
    </source>
</evidence>
<dbReference type="PANTHER" id="PTHR35936:SF17">
    <property type="entry name" value="ARGININE-BINDING EXTRACELLULAR PROTEIN ARTP"/>
    <property type="match status" value="1"/>
</dbReference>